<comment type="caution">
    <text evidence="1">The sequence shown here is derived from an EMBL/GenBank/DDBJ whole genome shotgun (WGS) entry which is preliminary data.</text>
</comment>
<evidence type="ECO:0000313" key="2">
    <source>
        <dbReference type="Proteomes" id="UP000789342"/>
    </source>
</evidence>
<protein>
    <submittedName>
        <fullName evidence="1">10811_t:CDS:1</fullName>
    </submittedName>
</protein>
<sequence>MDIDLVKEIEYEFSCKGYYSPVVDRSGEGIEGCSKILMQRFGPQLFYIAKIVLFSRLAQMVGVLAHTFIFNCITIHDIQQYIYGVDDSVRSSERNLRAVDRGTTTFRRINT</sequence>
<dbReference type="OrthoDB" id="2422716at2759"/>
<dbReference type="EMBL" id="CAJVPV010047745">
    <property type="protein sequence ID" value="CAG8773116.1"/>
    <property type="molecule type" value="Genomic_DNA"/>
</dbReference>
<keyword evidence="2" id="KW-1185">Reference proteome</keyword>
<reference evidence="1" key="1">
    <citation type="submission" date="2021-06" db="EMBL/GenBank/DDBJ databases">
        <authorList>
            <person name="Kallberg Y."/>
            <person name="Tangrot J."/>
            <person name="Rosling A."/>
        </authorList>
    </citation>
    <scope>NUCLEOTIDE SEQUENCE</scope>
    <source>
        <strain evidence="1">CL551</strain>
    </source>
</reference>
<dbReference type="AlphaFoldDB" id="A0A9N9JCS2"/>
<name>A0A9N9JCS2_9GLOM</name>
<dbReference type="Proteomes" id="UP000789342">
    <property type="component" value="Unassembled WGS sequence"/>
</dbReference>
<gene>
    <name evidence="1" type="ORF">AMORRO_LOCUS16721</name>
</gene>
<evidence type="ECO:0000313" key="1">
    <source>
        <dbReference type="EMBL" id="CAG8773116.1"/>
    </source>
</evidence>
<feature type="non-terminal residue" evidence="1">
    <location>
        <position position="111"/>
    </location>
</feature>
<accession>A0A9N9JCS2</accession>
<proteinExistence type="predicted"/>
<organism evidence="1 2">
    <name type="scientific">Acaulospora morrowiae</name>
    <dbReference type="NCBI Taxonomy" id="94023"/>
    <lineage>
        <taxon>Eukaryota</taxon>
        <taxon>Fungi</taxon>
        <taxon>Fungi incertae sedis</taxon>
        <taxon>Mucoromycota</taxon>
        <taxon>Glomeromycotina</taxon>
        <taxon>Glomeromycetes</taxon>
        <taxon>Diversisporales</taxon>
        <taxon>Acaulosporaceae</taxon>
        <taxon>Acaulospora</taxon>
    </lineage>
</organism>